<dbReference type="EMBL" id="CCCS020000057">
    <property type="protein sequence ID" value="CDQ11957.1"/>
    <property type="molecule type" value="Genomic_DNA"/>
</dbReference>
<reference evidence="3 4" key="3">
    <citation type="submission" date="2017-03" db="EMBL/GenBank/DDBJ databases">
        <authorList>
            <person name="Regsiter A."/>
            <person name="William W."/>
        </authorList>
    </citation>
    <scope>NUCLEOTIDE SEQUENCE [LARGE SCALE GENOMIC DNA]</scope>
    <source>
        <strain evidence="3">PRJEB5721</strain>
    </source>
</reference>
<proteinExistence type="predicted"/>
<evidence type="ECO:0000313" key="4">
    <source>
        <dbReference type="Proteomes" id="UP000193925"/>
    </source>
</evidence>
<evidence type="ECO:0000256" key="1">
    <source>
        <dbReference type="SAM" id="Phobius"/>
    </source>
</evidence>
<dbReference type="RefSeq" id="WP_035195226.1">
    <property type="nucleotide sequence ID" value="NZ_CCCS020000057.1"/>
</dbReference>
<gene>
    <name evidence="3" type="ORF">AFERRI_20295</name>
    <name evidence="2" type="ORF">AFERRI_600183</name>
</gene>
<reference evidence="2" key="1">
    <citation type="submission" date="2014-03" db="EMBL/GenBank/DDBJ databases">
        <authorList>
            <person name="Genoscope - CEA"/>
        </authorList>
    </citation>
    <scope>NUCLEOTIDE SEQUENCE [LARGE SCALE GENOMIC DNA]</scope>
    <source>
        <strain evidence="2">CF27</strain>
    </source>
</reference>
<accession>A0A060UTN3</accession>
<evidence type="ECO:0000313" key="2">
    <source>
        <dbReference type="EMBL" id="CDQ11957.1"/>
    </source>
</evidence>
<feature type="transmembrane region" description="Helical" evidence="1">
    <location>
        <begin position="12"/>
        <end position="30"/>
    </location>
</feature>
<sequence length="86" mass="9728">MAILVMPLLKAFFLHILVALALLLVFCYFLPRIAFTLAYLLRHDHGYASALLVSAAVTRHQAVTWWRAVVMQKAVGAKARHQRKQA</sequence>
<dbReference type="Proteomes" id="UP000193925">
    <property type="component" value="Chromosome AFERRI"/>
</dbReference>
<reference evidence="2" key="2">
    <citation type="submission" date="2014-07" db="EMBL/GenBank/DDBJ databases">
        <title>Initial genome analysis of the psychrotolerant acidophile Acidithiobacillus ferrivorans CF27: insights into iron and sulfur oxidation pathways and into biofilm formation.</title>
        <authorList>
            <person name="Talla E."/>
            <person name="Hedrich S."/>
            <person name="Mangenot S."/>
            <person name="Ji B."/>
            <person name="Johnson D.B."/>
            <person name="Barbe V."/>
            <person name="Bonnefoy V."/>
        </authorList>
    </citation>
    <scope>NUCLEOTIDE SEQUENCE [LARGE SCALE GENOMIC DNA]</scope>
    <source>
        <strain evidence="2">CF27</strain>
    </source>
</reference>
<dbReference type="EMBL" id="LT841305">
    <property type="protein sequence ID" value="SMH65513.1"/>
    <property type="molecule type" value="Genomic_DNA"/>
</dbReference>
<keyword evidence="1" id="KW-0472">Membrane</keyword>
<keyword evidence="1" id="KW-0812">Transmembrane</keyword>
<organism evidence="2">
    <name type="scientific">Acidithiobacillus ferrivorans</name>
    <dbReference type="NCBI Taxonomy" id="160808"/>
    <lineage>
        <taxon>Bacteria</taxon>
        <taxon>Pseudomonadati</taxon>
        <taxon>Pseudomonadota</taxon>
        <taxon>Acidithiobacillia</taxon>
        <taxon>Acidithiobacillales</taxon>
        <taxon>Acidithiobacillaceae</taxon>
        <taxon>Acidithiobacillus</taxon>
    </lineage>
</organism>
<name>A0A060UTN3_9PROT</name>
<keyword evidence="4" id="KW-1185">Reference proteome</keyword>
<protein>
    <submittedName>
        <fullName evidence="2">Uncharacterized protein</fullName>
    </submittedName>
</protein>
<keyword evidence="1" id="KW-1133">Transmembrane helix</keyword>
<evidence type="ECO:0000313" key="3">
    <source>
        <dbReference type="EMBL" id="SMH65513.1"/>
    </source>
</evidence>
<dbReference type="AlphaFoldDB" id="A0A060UTN3"/>